<keyword evidence="2" id="KW-1185">Reference proteome</keyword>
<organism evidence="1">
    <name type="scientific">Oppiella nova</name>
    <dbReference type="NCBI Taxonomy" id="334625"/>
    <lineage>
        <taxon>Eukaryota</taxon>
        <taxon>Metazoa</taxon>
        <taxon>Ecdysozoa</taxon>
        <taxon>Arthropoda</taxon>
        <taxon>Chelicerata</taxon>
        <taxon>Arachnida</taxon>
        <taxon>Acari</taxon>
        <taxon>Acariformes</taxon>
        <taxon>Sarcoptiformes</taxon>
        <taxon>Oribatida</taxon>
        <taxon>Brachypylina</taxon>
        <taxon>Oppioidea</taxon>
        <taxon>Oppiidae</taxon>
        <taxon>Oppiella</taxon>
    </lineage>
</organism>
<evidence type="ECO:0000313" key="1">
    <source>
        <dbReference type="EMBL" id="CAD7668711.1"/>
    </source>
</evidence>
<reference evidence="1" key="1">
    <citation type="submission" date="2020-11" db="EMBL/GenBank/DDBJ databases">
        <authorList>
            <person name="Tran Van P."/>
        </authorList>
    </citation>
    <scope>NUCLEOTIDE SEQUENCE</scope>
</reference>
<protein>
    <submittedName>
        <fullName evidence="1">Uncharacterized protein</fullName>
    </submittedName>
</protein>
<dbReference type="EMBL" id="CAJPVJ010061057">
    <property type="protein sequence ID" value="CAG2184160.1"/>
    <property type="molecule type" value="Genomic_DNA"/>
</dbReference>
<proteinExistence type="predicted"/>
<name>A0A7R9MWC6_9ACAR</name>
<dbReference type="EMBL" id="OC975882">
    <property type="protein sequence ID" value="CAD7668711.1"/>
    <property type="molecule type" value="Genomic_DNA"/>
</dbReference>
<gene>
    <name evidence="1" type="ORF">ONB1V03_LOCUS23580</name>
</gene>
<evidence type="ECO:0000313" key="2">
    <source>
        <dbReference type="Proteomes" id="UP000728032"/>
    </source>
</evidence>
<sequence>MTKLYPTKTLKMPRK</sequence>
<accession>A0A7R9MWC6</accession>
<dbReference type="Proteomes" id="UP000728032">
    <property type="component" value="Unassembled WGS sequence"/>
</dbReference>